<feature type="transmembrane region" description="Helical" evidence="5">
    <location>
        <begin position="224"/>
        <end position="242"/>
    </location>
</feature>
<evidence type="ECO:0000313" key="8">
    <source>
        <dbReference type="Proteomes" id="UP001501319"/>
    </source>
</evidence>
<dbReference type="RefSeq" id="WP_344113180.1">
    <property type="nucleotide sequence ID" value="NZ_BAAANE010000007.1"/>
</dbReference>
<accession>A0ABP4RD82</accession>
<dbReference type="InterPro" id="IPR020846">
    <property type="entry name" value="MFS_dom"/>
</dbReference>
<evidence type="ECO:0000256" key="5">
    <source>
        <dbReference type="SAM" id="Phobius"/>
    </source>
</evidence>
<reference evidence="8" key="1">
    <citation type="journal article" date="2019" name="Int. J. Syst. Evol. Microbiol.">
        <title>The Global Catalogue of Microorganisms (GCM) 10K type strain sequencing project: providing services to taxonomists for standard genome sequencing and annotation.</title>
        <authorList>
            <consortium name="The Broad Institute Genomics Platform"/>
            <consortium name="The Broad Institute Genome Sequencing Center for Infectious Disease"/>
            <person name="Wu L."/>
            <person name="Ma J."/>
        </authorList>
    </citation>
    <scope>NUCLEOTIDE SEQUENCE [LARGE SCALE GENOMIC DNA]</scope>
    <source>
        <strain evidence="8">JCM 14306</strain>
    </source>
</reference>
<name>A0ABP4RD82_9ACTN</name>
<dbReference type="PROSITE" id="PS50850">
    <property type="entry name" value="MFS"/>
    <property type="match status" value="1"/>
</dbReference>
<feature type="domain" description="Major facilitator superfamily (MFS) profile" evidence="6">
    <location>
        <begin position="22"/>
        <end position="398"/>
    </location>
</feature>
<dbReference type="Pfam" id="PF07690">
    <property type="entry name" value="MFS_1"/>
    <property type="match status" value="1"/>
</dbReference>
<keyword evidence="3 5" id="KW-1133">Transmembrane helix</keyword>
<feature type="transmembrane region" description="Helical" evidence="5">
    <location>
        <begin position="154"/>
        <end position="174"/>
    </location>
</feature>
<keyword evidence="2 5" id="KW-0812">Transmembrane</keyword>
<comment type="caution">
    <text evidence="7">The sequence shown here is derived from an EMBL/GenBank/DDBJ whole genome shotgun (WGS) entry which is preliminary data.</text>
</comment>
<feature type="transmembrane region" description="Helical" evidence="5">
    <location>
        <begin position="346"/>
        <end position="364"/>
    </location>
</feature>
<protein>
    <submittedName>
        <fullName evidence="7">MFS transporter</fullName>
    </submittedName>
</protein>
<dbReference type="Proteomes" id="UP001501319">
    <property type="component" value="Unassembled WGS sequence"/>
</dbReference>
<keyword evidence="4 5" id="KW-0472">Membrane</keyword>
<feature type="transmembrane region" description="Helical" evidence="5">
    <location>
        <begin position="290"/>
        <end position="308"/>
    </location>
</feature>
<dbReference type="InterPro" id="IPR051788">
    <property type="entry name" value="MFS_Transporter"/>
</dbReference>
<proteinExistence type="predicted"/>
<evidence type="ECO:0000313" key="7">
    <source>
        <dbReference type="EMBL" id="GAA1644889.1"/>
    </source>
</evidence>
<dbReference type="Gene3D" id="1.20.1250.20">
    <property type="entry name" value="MFS general substrate transporter like domains"/>
    <property type="match status" value="2"/>
</dbReference>
<sequence>MDLLQSQGLLRRVRGTSPSMSSRTAAAAVFLLFATNGALIGGVGGTLPALRERLDVSASGLSLLLFCLAAAAVVSMQVGGRLADKIGARPVALVTLSVLAAGVGLLAITSSLPWAIVAMVLAGLGNGAMDVAMNSLGVEVEQSRPRPIMSRFHAFWSLGNLTAAGTIVLIARLLDRTGGANVGPALETLCVVGIIAIAVAFRIVPDGRRIEHKPDGVRTAIPRLAWALGLMAFCFGLAEGTAVDWSSVHVTDVAKIDPSTGALGLVCVSGCMVIIRLLGDRAVARVGRRAVVRVGAVTAIAGYFITVLTDPLPLLLIGWALVGLGLGLVAPQVYAVAGHVGGGRMLAIVVTFGYAAFLVGPAMIGQLVEHFGVQHAMILPLVLSGCLVAVSPALPRDD</sequence>
<feature type="transmembrane region" description="Helical" evidence="5">
    <location>
        <begin position="186"/>
        <end position="204"/>
    </location>
</feature>
<feature type="transmembrane region" description="Helical" evidence="5">
    <location>
        <begin position="56"/>
        <end position="74"/>
    </location>
</feature>
<feature type="transmembrane region" description="Helical" evidence="5">
    <location>
        <begin position="262"/>
        <end position="278"/>
    </location>
</feature>
<evidence type="ECO:0000259" key="6">
    <source>
        <dbReference type="PROSITE" id="PS50850"/>
    </source>
</evidence>
<evidence type="ECO:0000256" key="2">
    <source>
        <dbReference type="ARBA" id="ARBA00022692"/>
    </source>
</evidence>
<keyword evidence="8" id="KW-1185">Reference proteome</keyword>
<feature type="transmembrane region" description="Helical" evidence="5">
    <location>
        <begin position="21"/>
        <end position="44"/>
    </location>
</feature>
<dbReference type="PANTHER" id="PTHR23514:SF13">
    <property type="entry name" value="INNER MEMBRANE PROTEIN YBJJ"/>
    <property type="match status" value="1"/>
</dbReference>
<evidence type="ECO:0000256" key="3">
    <source>
        <dbReference type="ARBA" id="ARBA00022989"/>
    </source>
</evidence>
<feature type="transmembrane region" description="Helical" evidence="5">
    <location>
        <begin position="314"/>
        <end position="334"/>
    </location>
</feature>
<dbReference type="CDD" id="cd17393">
    <property type="entry name" value="MFS_MosC_like"/>
    <property type="match status" value="1"/>
</dbReference>
<dbReference type="InterPro" id="IPR011701">
    <property type="entry name" value="MFS"/>
</dbReference>
<dbReference type="EMBL" id="BAAANE010000007">
    <property type="protein sequence ID" value="GAA1644889.1"/>
    <property type="molecule type" value="Genomic_DNA"/>
</dbReference>
<feature type="transmembrane region" description="Helical" evidence="5">
    <location>
        <begin position="376"/>
        <end position="394"/>
    </location>
</feature>
<dbReference type="PANTHER" id="PTHR23514">
    <property type="entry name" value="BYPASS OF STOP CODON PROTEIN 6"/>
    <property type="match status" value="1"/>
</dbReference>
<dbReference type="SUPFAM" id="SSF103473">
    <property type="entry name" value="MFS general substrate transporter"/>
    <property type="match status" value="1"/>
</dbReference>
<feature type="transmembrane region" description="Helical" evidence="5">
    <location>
        <begin position="86"/>
        <end position="108"/>
    </location>
</feature>
<comment type="subcellular location">
    <subcellularLocation>
        <location evidence="1">Cell membrane</location>
        <topology evidence="1">Multi-pass membrane protein</topology>
    </subcellularLocation>
</comment>
<evidence type="ECO:0000256" key="1">
    <source>
        <dbReference type="ARBA" id="ARBA00004651"/>
    </source>
</evidence>
<evidence type="ECO:0000256" key="4">
    <source>
        <dbReference type="ARBA" id="ARBA00023136"/>
    </source>
</evidence>
<gene>
    <name evidence="7" type="ORF">GCM10009744_39450</name>
</gene>
<dbReference type="InterPro" id="IPR036259">
    <property type="entry name" value="MFS_trans_sf"/>
</dbReference>
<organism evidence="7 8">
    <name type="scientific">Kribbella alba</name>
    <dbReference type="NCBI Taxonomy" id="190197"/>
    <lineage>
        <taxon>Bacteria</taxon>
        <taxon>Bacillati</taxon>
        <taxon>Actinomycetota</taxon>
        <taxon>Actinomycetes</taxon>
        <taxon>Propionibacteriales</taxon>
        <taxon>Kribbellaceae</taxon>
        <taxon>Kribbella</taxon>
    </lineage>
</organism>